<dbReference type="CDD" id="cd00088">
    <property type="entry name" value="HPT"/>
    <property type="match status" value="1"/>
</dbReference>
<feature type="compositionally biased region" description="Polar residues" evidence="2">
    <location>
        <begin position="63"/>
        <end position="72"/>
    </location>
</feature>
<keyword evidence="1" id="KW-0597">Phosphoprotein</keyword>
<dbReference type="InterPro" id="IPR045871">
    <property type="entry name" value="AHP1-5/YPD1"/>
</dbReference>
<dbReference type="SUPFAM" id="SSF47226">
    <property type="entry name" value="Histidine-containing phosphotransfer domain, HPT domain"/>
    <property type="match status" value="1"/>
</dbReference>
<dbReference type="KEGG" id="ccac:CcaHIS019_0602380"/>
<dbReference type="GO" id="GO:0000160">
    <property type="term" value="P:phosphorelay signal transduction system"/>
    <property type="evidence" value="ECO:0007669"/>
    <property type="project" value="InterPro"/>
</dbReference>
<evidence type="ECO:0000256" key="1">
    <source>
        <dbReference type="PROSITE-ProRule" id="PRU00110"/>
    </source>
</evidence>
<feature type="modified residue" description="Phosphohistidine" evidence="1">
    <location>
        <position position="200"/>
    </location>
</feature>
<dbReference type="PANTHER" id="PTHR28242">
    <property type="entry name" value="PHOSPHORELAY INTERMEDIATE PROTEIN YPD1"/>
    <property type="match status" value="1"/>
</dbReference>
<gene>
    <name evidence="4" type="primary">YPD1</name>
    <name evidence="4" type="ORF">CcaverHIS019_0602380</name>
</gene>
<sequence length="272" mass="28990">MVNCSALTSLRDSVCASVIYLTHLLDPDAQTSFPPSPTHLPTLFLSHTLAHIIMASPAPVPTSPQTKINSAEPTKAPTSAPDAAEPSAAVPKASVSSPAPAAARSSAAAPAAEKDATASTPEADAEEDIGPIPTDPEGIINMEIFSQIQDMDDDDDDEAGGHEFSKGIVWGYFEQAESTFQQMEDAIGEPSLWKLSSLGHFLKGSSAALGIINVQNSCEKMQHYGNLRDEEVGAALSEDEALRRIRNLLVDCKRDYAVASAYLRQLYASYDE</sequence>
<dbReference type="GO" id="GO:0043424">
    <property type="term" value="F:protein histidine kinase binding"/>
    <property type="evidence" value="ECO:0007669"/>
    <property type="project" value="InterPro"/>
</dbReference>
<protein>
    <recommendedName>
        <fullName evidence="3">HPt domain-containing protein</fullName>
    </recommendedName>
</protein>
<dbReference type="GO" id="GO:0005737">
    <property type="term" value="C:cytoplasm"/>
    <property type="evidence" value="ECO:0007669"/>
    <property type="project" value="TreeGrafter"/>
</dbReference>
<feature type="domain" description="HPt" evidence="3">
    <location>
        <begin position="161"/>
        <end position="259"/>
    </location>
</feature>
<dbReference type="RefSeq" id="XP_060459044.1">
    <property type="nucleotide sequence ID" value="XM_060602673.1"/>
</dbReference>
<organism evidence="4 5">
    <name type="scientific">Cutaneotrichosporon cavernicola</name>
    <dbReference type="NCBI Taxonomy" id="279322"/>
    <lineage>
        <taxon>Eukaryota</taxon>
        <taxon>Fungi</taxon>
        <taxon>Dikarya</taxon>
        <taxon>Basidiomycota</taxon>
        <taxon>Agaricomycotina</taxon>
        <taxon>Tremellomycetes</taxon>
        <taxon>Trichosporonales</taxon>
        <taxon>Trichosporonaceae</taxon>
        <taxon>Cutaneotrichosporon</taxon>
    </lineage>
</organism>
<evidence type="ECO:0000313" key="4">
    <source>
        <dbReference type="EMBL" id="BEI93779.1"/>
    </source>
</evidence>
<keyword evidence="5" id="KW-1185">Reference proteome</keyword>
<feature type="region of interest" description="Disordered" evidence="2">
    <location>
        <begin position="57"/>
        <end position="137"/>
    </location>
</feature>
<evidence type="ECO:0000259" key="3">
    <source>
        <dbReference type="PROSITE" id="PS50894"/>
    </source>
</evidence>
<dbReference type="Gene3D" id="1.20.120.160">
    <property type="entry name" value="HPT domain"/>
    <property type="match status" value="1"/>
</dbReference>
<reference evidence="4" key="1">
    <citation type="journal article" date="2023" name="BMC Genomics">
        <title>Chromosome-level genome assemblies of Cutaneotrichosporon spp. (Trichosporonales, Basidiomycota) reveal imbalanced evolution between nucleotide sequences and chromosome synteny.</title>
        <authorList>
            <person name="Kobayashi Y."/>
            <person name="Kayamori A."/>
            <person name="Aoki K."/>
            <person name="Shiwa Y."/>
            <person name="Matsutani M."/>
            <person name="Fujita N."/>
            <person name="Sugita T."/>
            <person name="Iwasaki W."/>
            <person name="Tanaka N."/>
            <person name="Takashima M."/>
        </authorList>
    </citation>
    <scope>NUCLEOTIDE SEQUENCE</scope>
    <source>
        <strain evidence="4">HIS019</strain>
    </source>
</reference>
<dbReference type="EMBL" id="AP028217">
    <property type="protein sequence ID" value="BEI93779.1"/>
    <property type="molecule type" value="Genomic_DNA"/>
</dbReference>
<evidence type="ECO:0000256" key="2">
    <source>
        <dbReference type="SAM" id="MobiDB-lite"/>
    </source>
</evidence>
<dbReference type="GO" id="GO:0009927">
    <property type="term" value="F:histidine phosphotransfer kinase activity"/>
    <property type="evidence" value="ECO:0007669"/>
    <property type="project" value="InterPro"/>
</dbReference>
<dbReference type="PROSITE" id="PS50894">
    <property type="entry name" value="HPT"/>
    <property type="match status" value="1"/>
</dbReference>
<dbReference type="InterPro" id="IPR036641">
    <property type="entry name" value="HPT_dom_sf"/>
</dbReference>
<dbReference type="AlphaFoldDB" id="A0AA48QXP7"/>
<proteinExistence type="predicted"/>
<evidence type="ECO:0000313" key="5">
    <source>
        <dbReference type="Proteomes" id="UP001233271"/>
    </source>
</evidence>
<accession>A0AA48QXP7</accession>
<feature type="compositionally biased region" description="Low complexity" evidence="2">
    <location>
        <begin position="82"/>
        <end position="111"/>
    </location>
</feature>
<name>A0AA48QXP7_9TREE</name>
<dbReference type="Proteomes" id="UP001233271">
    <property type="component" value="Chromosome 6"/>
</dbReference>
<dbReference type="InterPro" id="IPR008207">
    <property type="entry name" value="Sig_transdc_His_kin_Hpt_dom"/>
</dbReference>
<dbReference type="GeneID" id="85497649"/>
<dbReference type="Pfam" id="PF01627">
    <property type="entry name" value="Hpt"/>
    <property type="match status" value="1"/>
</dbReference>
<dbReference type="GO" id="GO:0005634">
    <property type="term" value="C:nucleus"/>
    <property type="evidence" value="ECO:0007669"/>
    <property type="project" value="TreeGrafter"/>
</dbReference>
<dbReference type="PANTHER" id="PTHR28242:SF52">
    <property type="entry name" value="PHOSPHORELAY INTERMEDIATE PROTEIN YPD1"/>
    <property type="match status" value="1"/>
</dbReference>